<evidence type="ECO:0000313" key="8">
    <source>
        <dbReference type="Proteomes" id="UP000272474"/>
    </source>
</evidence>
<evidence type="ECO:0000256" key="4">
    <source>
        <dbReference type="ARBA" id="ARBA00022827"/>
    </source>
</evidence>
<dbReference type="PROSITE" id="PS51387">
    <property type="entry name" value="FAD_PCMH"/>
    <property type="match status" value="1"/>
</dbReference>
<evidence type="ECO:0000313" key="7">
    <source>
        <dbReference type="EMBL" id="RKN38214.1"/>
    </source>
</evidence>
<evidence type="ECO:0000256" key="2">
    <source>
        <dbReference type="ARBA" id="ARBA00005466"/>
    </source>
</evidence>
<sequence length="459" mass="48319">MNDAVNALRTKVRGAVLLPGEEGYDRERAAFNTALDHRPALIVGAAEAADVREAVAFAGCCGLPVAVRGTGHGASVPADGGLLITTARLKGVRVDARKATAHVAAGSRWEEVTAAAAAAGLAPLSGSAPFVGVTGYLLGGGLPLLGRTFGWAADRIRAIEVVTADGVLRRVSAHEEPELFWALRGGRDNFGVVTALEIELLRLREVWGGGLYFDAERPGEAARLLTAYLRWTRTVPEEMNSSLALVPFPAAPAVPEPLRGRYAAHLRIACVSDARTAERLVAPLRALGEPLLGGLGPVPVTETGRIHAEPSRPMPWHGDNAMLDDLDEEDARLLAETAGPAAPARCVVEIRHLGGALARRPRDAAPAGHRAARYLLGGLVRLGAPDAEAAGKVGQSLFEALAPRTLGRFANFLGHGPQAAPEQVATAYEPGDLRRLAELKAVWDPANLFRLNHNIPPTG</sequence>
<dbReference type="Pfam" id="PF08031">
    <property type="entry name" value="BBE"/>
    <property type="match status" value="1"/>
</dbReference>
<feature type="domain" description="FAD-binding PCMH-type" evidence="6">
    <location>
        <begin position="35"/>
        <end position="203"/>
    </location>
</feature>
<comment type="similarity">
    <text evidence="2">Belongs to the oxygen-dependent FAD-linked oxidoreductase family.</text>
</comment>
<dbReference type="GO" id="GO:0016491">
    <property type="term" value="F:oxidoreductase activity"/>
    <property type="evidence" value="ECO:0007669"/>
    <property type="project" value="UniProtKB-KW"/>
</dbReference>
<proteinExistence type="inferred from homology"/>
<comment type="cofactor">
    <cofactor evidence="1">
        <name>FAD</name>
        <dbReference type="ChEBI" id="CHEBI:57692"/>
    </cofactor>
</comment>
<evidence type="ECO:0000256" key="1">
    <source>
        <dbReference type="ARBA" id="ARBA00001974"/>
    </source>
</evidence>
<organism evidence="7 8">
    <name type="scientific">Streptomyces hoynatensis</name>
    <dbReference type="NCBI Taxonomy" id="1141874"/>
    <lineage>
        <taxon>Bacteria</taxon>
        <taxon>Bacillati</taxon>
        <taxon>Actinomycetota</taxon>
        <taxon>Actinomycetes</taxon>
        <taxon>Kitasatosporales</taxon>
        <taxon>Streptomycetaceae</taxon>
        <taxon>Streptomyces</taxon>
    </lineage>
</organism>
<dbReference type="InterPro" id="IPR006094">
    <property type="entry name" value="Oxid_FAD_bind_N"/>
</dbReference>
<dbReference type="InterPro" id="IPR006093">
    <property type="entry name" value="Oxy_OxRdtase_FAD_BS"/>
</dbReference>
<dbReference type="EMBL" id="RBAL01000019">
    <property type="protein sequence ID" value="RKN38214.1"/>
    <property type="molecule type" value="Genomic_DNA"/>
</dbReference>
<dbReference type="GO" id="GO:0071949">
    <property type="term" value="F:FAD binding"/>
    <property type="evidence" value="ECO:0007669"/>
    <property type="project" value="InterPro"/>
</dbReference>
<dbReference type="Gene3D" id="3.40.462.20">
    <property type="match status" value="1"/>
</dbReference>
<dbReference type="InterPro" id="IPR050416">
    <property type="entry name" value="FAD-linked_Oxidoreductase"/>
</dbReference>
<keyword evidence="8" id="KW-1185">Reference proteome</keyword>
<dbReference type="InterPro" id="IPR016167">
    <property type="entry name" value="FAD-bd_PCMH_sub1"/>
</dbReference>
<gene>
    <name evidence="7" type="ORF">D7294_25200</name>
</gene>
<comment type="caution">
    <text evidence="7">The sequence shown here is derived from an EMBL/GenBank/DDBJ whole genome shotgun (WGS) entry which is preliminary data.</text>
</comment>
<name>A0A3A9YRX2_9ACTN</name>
<accession>A0A3A9YRX2</accession>
<protein>
    <submittedName>
        <fullName evidence="7">FAD-binding oxidoreductase</fullName>
    </submittedName>
</protein>
<dbReference type="InterPro" id="IPR012951">
    <property type="entry name" value="BBE"/>
</dbReference>
<keyword evidence="3" id="KW-0285">Flavoprotein</keyword>
<dbReference type="Proteomes" id="UP000272474">
    <property type="component" value="Unassembled WGS sequence"/>
</dbReference>
<dbReference type="InterPro" id="IPR016166">
    <property type="entry name" value="FAD-bd_PCMH"/>
</dbReference>
<dbReference type="RefSeq" id="WP_120683796.1">
    <property type="nucleotide sequence ID" value="NZ_RBAL01000019.1"/>
</dbReference>
<dbReference type="Gene3D" id="3.30.465.10">
    <property type="match status" value="1"/>
</dbReference>
<dbReference type="Gene3D" id="3.30.43.10">
    <property type="entry name" value="Uridine Diphospho-n-acetylenolpyruvylglucosamine Reductase, domain 2"/>
    <property type="match status" value="1"/>
</dbReference>
<evidence type="ECO:0000259" key="6">
    <source>
        <dbReference type="PROSITE" id="PS51387"/>
    </source>
</evidence>
<dbReference type="SUPFAM" id="SSF56176">
    <property type="entry name" value="FAD-binding/transporter-associated domain-like"/>
    <property type="match status" value="1"/>
</dbReference>
<dbReference type="InterPro" id="IPR036318">
    <property type="entry name" value="FAD-bd_PCMH-like_sf"/>
</dbReference>
<dbReference type="OrthoDB" id="9775082at2"/>
<dbReference type="PANTHER" id="PTHR42973:SF39">
    <property type="entry name" value="FAD-BINDING PCMH-TYPE DOMAIN-CONTAINING PROTEIN"/>
    <property type="match status" value="1"/>
</dbReference>
<dbReference type="PANTHER" id="PTHR42973">
    <property type="entry name" value="BINDING OXIDOREDUCTASE, PUTATIVE (AFU_ORTHOLOGUE AFUA_1G17690)-RELATED"/>
    <property type="match status" value="1"/>
</dbReference>
<dbReference type="AlphaFoldDB" id="A0A3A9YRX2"/>
<evidence type="ECO:0000256" key="3">
    <source>
        <dbReference type="ARBA" id="ARBA00022630"/>
    </source>
</evidence>
<evidence type="ECO:0000256" key="5">
    <source>
        <dbReference type="ARBA" id="ARBA00023002"/>
    </source>
</evidence>
<keyword evidence="5" id="KW-0560">Oxidoreductase</keyword>
<dbReference type="PROSITE" id="PS00862">
    <property type="entry name" value="OX2_COVAL_FAD"/>
    <property type="match status" value="1"/>
</dbReference>
<keyword evidence="4" id="KW-0274">FAD</keyword>
<dbReference type="InterPro" id="IPR016169">
    <property type="entry name" value="FAD-bd_PCMH_sub2"/>
</dbReference>
<dbReference type="Pfam" id="PF01565">
    <property type="entry name" value="FAD_binding_4"/>
    <property type="match status" value="1"/>
</dbReference>
<reference evidence="7 8" key="1">
    <citation type="journal article" date="2014" name="Int. J. Syst. Evol. Microbiol.">
        <title>Streptomyces hoynatensis sp. nov., isolated from deep marine sediment.</title>
        <authorList>
            <person name="Veyisoglu A."/>
            <person name="Sahin N."/>
        </authorList>
    </citation>
    <scope>NUCLEOTIDE SEQUENCE [LARGE SCALE GENOMIC DNA]</scope>
    <source>
        <strain evidence="7 8">KCTC 29097</strain>
    </source>
</reference>